<organism evidence="1 2">
    <name type="scientific">Mola mola</name>
    <name type="common">Ocean sunfish</name>
    <name type="synonym">Tetraodon mola</name>
    <dbReference type="NCBI Taxonomy" id="94237"/>
    <lineage>
        <taxon>Eukaryota</taxon>
        <taxon>Metazoa</taxon>
        <taxon>Chordata</taxon>
        <taxon>Craniata</taxon>
        <taxon>Vertebrata</taxon>
        <taxon>Euteleostomi</taxon>
        <taxon>Actinopterygii</taxon>
        <taxon>Neopterygii</taxon>
        <taxon>Teleostei</taxon>
        <taxon>Neoteleostei</taxon>
        <taxon>Acanthomorphata</taxon>
        <taxon>Eupercaria</taxon>
        <taxon>Tetraodontiformes</taxon>
        <taxon>Molidae</taxon>
        <taxon>Mola</taxon>
    </lineage>
</organism>
<reference evidence="1" key="1">
    <citation type="submission" date="2025-08" db="UniProtKB">
        <authorList>
            <consortium name="Ensembl"/>
        </authorList>
    </citation>
    <scope>IDENTIFICATION</scope>
</reference>
<accession>A0A3Q3XR90</accession>
<reference evidence="1" key="2">
    <citation type="submission" date="2025-09" db="UniProtKB">
        <authorList>
            <consortium name="Ensembl"/>
        </authorList>
    </citation>
    <scope>IDENTIFICATION</scope>
</reference>
<dbReference type="Ensembl" id="ENSMMOT00000028607.1">
    <property type="protein sequence ID" value="ENSMMOP00000028131.1"/>
    <property type="gene ID" value="ENSMMOG00000021258.1"/>
</dbReference>
<name>A0A3Q3XR90_MOLML</name>
<evidence type="ECO:0000313" key="2">
    <source>
        <dbReference type="Proteomes" id="UP000261620"/>
    </source>
</evidence>
<proteinExistence type="predicted"/>
<dbReference type="Proteomes" id="UP000261620">
    <property type="component" value="Unplaced"/>
</dbReference>
<dbReference type="AlphaFoldDB" id="A0A3Q3XR90"/>
<sequence>MFTQQPAFVRLGLCIKIRMCYCCLVQTGQHVHFMDDFSFTLALEEMGTRIDNLEKNVVKLMTTADSSDHGFIQLNSHIMEMITIHEQTI</sequence>
<protein>
    <submittedName>
        <fullName evidence="1">Uncharacterized protein</fullName>
    </submittedName>
</protein>
<evidence type="ECO:0000313" key="1">
    <source>
        <dbReference type="Ensembl" id="ENSMMOP00000028131.1"/>
    </source>
</evidence>
<keyword evidence="2" id="KW-1185">Reference proteome</keyword>